<dbReference type="PROSITE" id="PS51186">
    <property type="entry name" value="GNAT"/>
    <property type="match status" value="1"/>
</dbReference>
<accession>A0A0D2NNX3</accession>
<gene>
    <name evidence="2" type="ORF">HYPSUDRAFT_203659</name>
</gene>
<evidence type="ECO:0000313" key="3">
    <source>
        <dbReference type="Proteomes" id="UP000054270"/>
    </source>
</evidence>
<dbReference type="SUPFAM" id="SSF55729">
    <property type="entry name" value="Acyl-CoA N-acyltransferases (Nat)"/>
    <property type="match status" value="1"/>
</dbReference>
<dbReference type="OrthoDB" id="630895at2759"/>
<dbReference type="Proteomes" id="UP000054270">
    <property type="component" value="Unassembled WGS sequence"/>
</dbReference>
<proteinExistence type="predicted"/>
<evidence type="ECO:0000259" key="1">
    <source>
        <dbReference type="PROSITE" id="PS51186"/>
    </source>
</evidence>
<dbReference type="InterPro" id="IPR000182">
    <property type="entry name" value="GNAT_dom"/>
</dbReference>
<evidence type="ECO:0000313" key="2">
    <source>
        <dbReference type="EMBL" id="KJA20509.1"/>
    </source>
</evidence>
<dbReference type="PANTHER" id="PTHR43415:SF3">
    <property type="entry name" value="GNAT-FAMILY ACETYLTRANSFERASE"/>
    <property type="match status" value="1"/>
</dbReference>
<dbReference type="Pfam" id="PF13302">
    <property type="entry name" value="Acetyltransf_3"/>
    <property type="match status" value="1"/>
</dbReference>
<dbReference type="InterPro" id="IPR016181">
    <property type="entry name" value="Acyl_CoA_acyltransferase"/>
</dbReference>
<sequence length="206" mass="23359">MFETDRLILREYRSTDEPFFLDLFNCYDVFVNLTMDYVAPSNERSREQIARLLTAALFVVAESKDTGALLGMAEISINTPQNLNGQLGIALAKDWWGKGFGTEIMEWLIAYSFKSLGLRRLTLGVFASNPGAVALYEHVGFKHEGRQREALWKEGKWVDMIWMGLLSREYHISNDPPDVPESLATDGFRVSATSTRNDTVPDWVVI</sequence>
<organism evidence="2 3">
    <name type="scientific">Hypholoma sublateritium (strain FD-334 SS-4)</name>
    <dbReference type="NCBI Taxonomy" id="945553"/>
    <lineage>
        <taxon>Eukaryota</taxon>
        <taxon>Fungi</taxon>
        <taxon>Dikarya</taxon>
        <taxon>Basidiomycota</taxon>
        <taxon>Agaricomycotina</taxon>
        <taxon>Agaricomycetes</taxon>
        <taxon>Agaricomycetidae</taxon>
        <taxon>Agaricales</taxon>
        <taxon>Agaricineae</taxon>
        <taxon>Strophariaceae</taxon>
        <taxon>Hypholoma</taxon>
    </lineage>
</organism>
<keyword evidence="3" id="KW-1185">Reference proteome</keyword>
<feature type="domain" description="N-acetyltransferase" evidence="1">
    <location>
        <begin position="7"/>
        <end position="168"/>
    </location>
</feature>
<dbReference type="EMBL" id="KN817566">
    <property type="protein sequence ID" value="KJA20509.1"/>
    <property type="molecule type" value="Genomic_DNA"/>
</dbReference>
<dbReference type="OMA" id="IRFRRIM"/>
<dbReference type="AlphaFoldDB" id="A0A0D2NNX3"/>
<protein>
    <recommendedName>
        <fullName evidence="1">N-acetyltransferase domain-containing protein</fullName>
    </recommendedName>
</protein>
<dbReference type="PANTHER" id="PTHR43415">
    <property type="entry name" value="SPERMIDINE N(1)-ACETYLTRANSFERASE"/>
    <property type="match status" value="1"/>
</dbReference>
<dbReference type="Gene3D" id="3.40.630.30">
    <property type="match status" value="1"/>
</dbReference>
<reference evidence="3" key="1">
    <citation type="submission" date="2014-04" db="EMBL/GenBank/DDBJ databases">
        <title>Evolutionary Origins and Diversification of the Mycorrhizal Mutualists.</title>
        <authorList>
            <consortium name="DOE Joint Genome Institute"/>
            <consortium name="Mycorrhizal Genomics Consortium"/>
            <person name="Kohler A."/>
            <person name="Kuo A."/>
            <person name="Nagy L.G."/>
            <person name="Floudas D."/>
            <person name="Copeland A."/>
            <person name="Barry K.W."/>
            <person name="Cichocki N."/>
            <person name="Veneault-Fourrey C."/>
            <person name="LaButti K."/>
            <person name="Lindquist E.A."/>
            <person name="Lipzen A."/>
            <person name="Lundell T."/>
            <person name="Morin E."/>
            <person name="Murat C."/>
            <person name="Riley R."/>
            <person name="Ohm R."/>
            <person name="Sun H."/>
            <person name="Tunlid A."/>
            <person name="Henrissat B."/>
            <person name="Grigoriev I.V."/>
            <person name="Hibbett D.S."/>
            <person name="Martin F."/>
        </authorList>
    </citation>
    <scope>NUCLEOTIDE SEQUENCE [LARGE SCALE GENOMIC DNA]</scope>
    <source>
        <strain evidence="3">FD-334 SS-4</strain>
    </source>
</reference>
<name>A0A0D2NNX3_HYPSF</name>
<dbReference type="GO" id="GO:0016747">
    <property type="term" value="F:acyltransferase activity, transferring groups other than amino-acyl groups"/>
    <property type="evidence" value="ECO:0007669"/>
    <property type="project" value="InterPro"/>
</dbReference>